<evidence type="ECO:0000256" key="6">
    <source>
        <dbReference type="ARBA" id="ARBA00023002"/>
    </source>
</evidence>
<evidence type="ECO:0000313" key="13">
    <source>
        <dbReference type="Proteomes" id="UP000198217"/>
    </source>
</evidence>
<evidence type="ECO:0000256" key="8">
    <source>
        <dbReference type="ARBA" id="ARBA00023098"/>
    </source>
</evidence>
<feature type="transmembrane region" description="Helical" evidence="10">
    <location>
        <begin position="179"/>
        <end position="202"/>
    </location>
</feature>
<evidence type="ECO:0000256" key="4">
    <source>
        <dbReference type="ARBA" id="ARBA00022832"/>
    </source>
</evidence>
<organism evidence="12 13">
    <name type="scientific">Micromonospora echinaurantiaca</name>
    <dbReference type="NCBI Taxonomy" id="47857"/>
    <lineage>
        <taxon>Bacteria</taxon>
        <taxon>Bacillati</taxon>
        <taxon>Actinomycetota</taxon>
        <taxon>Actinomycetes</taxon>
        <taxon>Micromonosporales</taxon>
        <taxon>Micromonosporaceae</taxon>
        <taxon>Micromonospora</taxon>
    </lineage>
</organism>
<dbReference type="GO" id="GO:0016020">
    <property type="term" value="C:membrane"/>
    <property type="evidence" value="ECO:0007669"/>
    <property type="project" value="UniProtKB-SubCell"/>
</dbReference>
<keyword evidence="3 10" id="KW-0812">Transmembrane</keyword>
<reference evidence="12 13" key="1">
    <citation type="submission" date="2016-06" db="EMBL/GenBank/DDBJ databases">
        <authorList>
            <person name="Kjaerup R.B."/>
            <person name="Dalgaard T.S."/>
            <person name="Juul-Madsen H.R."/>
        </authorList>
    </citation>
    <scope>NUCLEOTIDE SEQUENCE [LARGE SCALE GENOMIC DNA]</scope>
    <source>
        <strain evidence="12 13">DSM 43904</strain>
    </source>
</reference>
<evidence type="ECO:0000256" key="1">
    <source>
        <dbReference type="ARBA" id="ARBA00004141"/>
    </source>
</evidence>
<evidence type="ECO:0000259" key="11">
    <source>
        <dbReference type="Pfam" id="PF00487"/>
    </source>
</evidence>
<proteinExistence type="inferred from homology"/>
<dbReference type="PANTHER" id="PTHR11351:SF3">
    <property type="entry name" value="BLL4393 PROTEIN"/>
    <property type="match status" value="1"/>
</dbReference>
<keyword evidence="9 10" id="KW-0472">Membrane</keyword>
<feature type="domain" description="Fatty acid desaturase" evidence="11">
    <location>
        <begin position="54"/>
        <end position="271"/>
    </location>
</feature>
<dbReference type="AlphaFoldDB" id="A0A1C5JYP3"/>
<keyword evidence="8" id="KW-0443">Lipid metabolism</keyword>
<feature type="transmembrane region" description="Helical" evidence="10">
    <location>
        <begin position="25"/>
        <end position="52"/>
    </location>
</feature>
<dbReference type="RefSeq" id="WP_088996120.1">
    <property type="nucleotide sequence ID" value="NZ_LT607750.1"/>
</dbReference>
<evidence type="ECO:0000256" key="9">
    <source>
        <dbReference type="ARBA" id="ARBA00023136"/>
    </source>
</evidence>
<keyword evidence="13" id="KW-1185">Reference proteome</keyword>
<gene>
    <name evidence="12" type="ORF">GA0070609_5157</name>
</gene>
<dbReference type="PRINTS" id="PR00075">
    <property type="entry name" value="FACDDSATRASE"/>
</dbReference>
<evidence type="ECO:0000313" key="12">
    <source>
        <dbReference type="EMBL" id="SCG75714.1"/>
    </source>
</evidence>
<keyword evidence="6" id="KW-0560">Oxidoreductase</keyword>
<dbReference type="PANTHER" id="PTHR11351">
    <property type="entry name" value="ACYL-COA DESATURASE"/>
    <property type="match status" value="1"/>
</dbReference>
<dbReference type="EMBL" id="LT607750">
    <property type="protein sequence ID" value="SCG75714.1"/>
    <property type="molecule type" value="Genomic_DNA"/>
</dbReference>
<keyword evidence="7" id="KW-0408">Iron</keyword>
<comment type="subcellular location">
    <subcellularLocation>
        <location evidence="1">Membrane</location>
        <topology evidence="1">Multi-pass membrane protein</topology>
    </subcellularLocation>
</comment>
<name>A0A1C5JYP3_9ACTN</name>
<keyword evidence="5 10" id="KW-1133">Transmembrane helix</keyword>
<feature type="transmembrane region" description="Helical" evidence="10">
    <location>
        <begin position="58"/>
        <end position="79"/>
    </location>
</feature>
<accession>A0A1C5JYP3</accession>
<dbReference type="InterPro" id="IPR005804">
    <property type="entry name" value="FA_desaturase_dom"/>
</dbReference>
<dbReference type="CDD" id="cd03505">
    <property type="entry name" value="Delta9-FADS-like"/>
    <property type="match status" value="1"/>
</dbReference>
<comment type="similarity">
    <text evidence="2">Belongs to the fatty acid desaturase type 2 family.</text>
</comment>
<protein>
    <submittedName>
        <fullName evidence="12">Stearoyl-CoA desaturase (Delta-9 desaturase)</fullName>
    </submittedName>
</protein>
<dbReference type="Pfam" id="PF00487">
    <property type="entry name" value="FA_desaturase"/>
    <property type="match status" value="1"/>
</dbReference>
<dbReference type="GO" id="GO:0006631">
    <property type="term" value="P:fatty acid metabolic process"/>
    <property type="evidence" value="ECO:0007669"/>
    <property type="project" value="UniProtKB-KW"/>
</dbReference>
<dbReference type="GO" id="GO:0016717">
    <property type="term" value="F:oxidoreductase activity, acting on paired donors, with oxidation of a pair of donors resulting in the reduction of molecular oxygen to two molecules of water"/>
    <property type="evidence" value="ECO:0007669"/>
    <property type="project" value="InterPro"/>
</dbReference>
<evidence type="ECO:0000256" key="3">
    <source>
        <dbReference type="ARBA" id="ARBA00022692"/>
    </source>
</evidence>
<evidence type="ECO:0000256" key="2">
    <source>
        <dbReference type="ARBA" id="ARBA00008749"/>
    </source>
</evidence>
<dbReference type="InterPro" id="IPR015876">
    <property type="entry name" value="Acyl-CoA_DS"/>
</dbReference>
<keyword evidence="4" id="KW-0276">Fatty acid metabolism</keyword>
<evidence type="ECO:0000256" key="5">
    <source>
        <dbReference type="ARBA" id="ARBA00022989"/>
    </source>
</evidence>
<evidence type="ECO:0000256" key="7">
    <source>
        <dbReference type="ARBA" id="ARBA00023004"/>
    </source>
</evidence>
<sequence length="320" mass="35437">MSTALLDPNNAAGPKPLTQGAQSPGILVALWAFVVIPFVALIAAVPVAWGGWLSWTDVAIALVWYVVSGLGITVGYHRYFTHGSFKAKRWLRIALAVSGSLAVQGEIIQWVADHRRHHAFSDQEGDPHSPWRFGESLGGLARGMFHAHVGWLFGRELSNRERFAPDLLADRDINRVDRLFPLLVSVSVLGPALMGGLLTWSWQGALTALFWGGLVRIALLHHVTWSINSVCHVYGERPFAVRQGDRASNFWPLAILSFGESWHNLHHADPTSARHGVLRGQVDISARVIWLFEKVGAAYDVRWPKPERIAAKLVKPVAER</sequence>
<dbReference type="Proteomes" id="UP000198217">
    <property type="component" value="Chromosome I"/>
</dbReference>
<evidence type="ECO:0000256" key="10">
    <source>
        <dbReference type="SAM" id="Phobius"/>
    </source>
</evidence>